<gene>
    <name evidence="1" type="ORF">SAMN05661109_01129</name>
</gene>
<dbReference type="AlphaFoldDB" id="A0A1H9SIA1"/>
<keyword evidence="2" id="KW-1185">Reference proteome</keyword>
<dbReference type="Pfam" id="PF09438">
    <property type="entry name" value="DUF2017"/>
    <property type="match status" value="1"/>
</dbReference>
<name>A0A1H9SIA1_9CORY</name>
<dbReference type="Proteomes" id="UP000198929">
    <property type="component" value="Unassembled WGS sequence"/>
</dbReference>
<dbReference type="InterPro" id="IPR018561">
    <property type="entry name" value="AosR"/>
</dbReference>
<sequence>MEAWRKKKGLVRAPKYMTRLDPLEREVLGDLTATVSEALIQRAQSAPKDELAELVDMPTGHKEAPQDPKLARLLPDFERADDQEFDGDNSLLRSMNETDIIKSKLENLQVVNAALGPTGGVEVSLDEEEAHRFLAGLNDLRLYVSADDSGGESAAQDRQNLVEWMGFCQESLLEALMN</sequence>
<organism evidence="1 2">
    <name type="scientific">Corynebacterium cystitidis DSM 20524</name>
    <dbReference type="NCBI Taxonomy" id="1121357"/>
    <lineage>
        <taxon>Bacteria</taxon>
        <taxon>Bacillati</taxon>
        <taxon>Actinomycetota</taxon>
        <taxon>Actinomycetes</taxon>
        <taxon>Mycobacteriales</taxon>
        <taxon>Corynebacteriaceae</taxon>
        <taxon>Corynebacterium</taxon>
    </lineage>
</organism>
<dbReference type="STRING" id="1121357.SAMN05661109_01129"/>
<protein>
    <submittedName>
        <fullName evidence="1">Uncharacterized protein</fullName>
    </submittedName>
</protein>
<evidence type="ECO:0000313" key="2">
    <source>
        <dbReference type="Proteomes" id="UP000198929"/>
    </source>
</evidence>
<dbReference type="RefSeq" id="WP_092257465.1">
    <property type="nucleotide sequence ID" value="NZ_CP047199.1"/>
</dbReference>
<accession>A0A1H9SIA1</accession>
<evidence type="ECO:0000313" key="1">
    <source>
        <dbReference type="EMBL" id="SER84681.1"/>
    </source>
</evidence>
<dbReference type="EMBL" id="FOGQ01000004">
    <property type="protein sequence ID" value="SER84681.1"/>
    <property type="molecule type" value="Genomic_DNA"/>
</dbReference>
<reference evidence="2" key="1">
    <citation type="submission" date="2016-10" db="EMBL/GenBank/DDBJ databases">
        <authorList>
            <person name="Varghese N."/>
            <person name="Submissions S."/>
        </authorList>
    </citation>
    <scope>NUCLEOTIDE SEQUENCE [LARGE SCALE GENOMIC DNA]</scope>
    <source>
        <strain evidence="2">DSM 20524</strain>
    </source>
</reference>
<proteinExistence type="predicted"/>